<sequence>MAYLEQSANLSDVPDKPLALKTLADAGGEIGKASVTAPAAPAVHASLDRWLTRDGCLDFRRFVGPTPANGLVIDTALQDAFDEANALPQQSRRILMPAARFVLENTVTSGVNEQSGLVGIPGSRIEMQQTGPGIHVRGQFFRIFNMSFLGNNSGGQCALEFRKNADAPSNEVNVDVDATILNCGFTNFVSSVIFYGRGLLARQSGFGGCTYGFDLHWPESPVGADPDPATGWRAMVVEATRAHAISAVVRGIGVDSQHLRLRLAGTEADVGRALFNGGCSNSEFIDNIMSGADGAVTISIGRGGKGNRFIGNRFSADAATPANRAIRYYGDAVFENVSIDGTFSGYASAPIQSQVGAKNVRIRGNFWGNGTAAPGQYDIEITGSAAGLDVEATFGARATTGGACVRVSGAVDAYSRVTGMKEGGRAMLDAGSISGNPLIEYEPNVYRGTITARHHLAPEFVAHNTRNSSWEPGLQPVGRFVVRTSDTSHAGGPGEAGSFEVHAATAAGDETFAEVKVSGPASRNISSCRFYWNGVGPLADNDKSLGFASARWATVHAVNLTGAFPGPYADDAAAGTAGVPIGGTYRKTGGVLAWRQA</sequence>
<gene>
    <name evidence="1" type="ORF">ACFSCV_05630</name>
</gene>
<keyword evidence="2" id="KW-1185">Reference proteome</keyword>
<dbReference type="RefSeq" id="WP_378797828.1">
    <property type="nucleotide sequence ID" value="NZ_JBHUER010000003.1"/>
</dbReference>
<reference evidence="2" key="1">
    <citation type="journal article" date="2019" name="Int. J. Syst. Evol. Microbiol.">
        <title>The Global Catalogue of Microorganisms (GCM) 10K type strain sequencing project: providing services to taxonomists for standard genome sequencing and annotation.</title>
        <authorList>
            <consortium name="The Broad Institute Genomics Platform"/>
            <consortium name="The Broad Institute Genome Sequencing Center for Infectious Disease"/>
            <person name="Wu L."/>
            <person name="Ma J."/>
        </authorList>
    </citation>
    <scope>NUCLEOTIDE SEQUENCE [LARGE SCALE GENOMIC DNA]</scope>
    <source>
        <strain evidence="2">KCTC 23707</strain>
    </source>
</reference>
<evidence type="ECO:0008006" key="3">
    <source>
        <dbReference type="Google" id="ProtNLM"/>
    </source>
</evidence>
<dbReference type="InterPro" id="IPR011050">
    <property type="entry name" value="Pectin_lyase_fold/virulence"/>
</dbReference>
<dbReference type="SUPFAM" id="SSF51126">
    <property type="entry name" value="Pectin lyase-like"/>
    <property type="match status" value="1"/>
</dbReference>
<accession>A0ABW4K480</accession>
<proteinExistence type="predicted"/>
<dbReference type="EMBL" id="JBHUER010000003">
    <property type="protein sequence ID" value="MFD1702484.1"/>
    <property type="molecule type" value="Genomic_DNA"/>
</dbReference>
<protein>
    <recommendedName>
        <fullName evidence="3">Pectate lyase superfamily protein domain-containing protein</fullName>
    </recommendedName>
</protein>
<evidence type="ECO:0000313" key="2">
    <source>
        <dbReference type="Proteomes" id="UP001597308"/>
    </source>
</evidence>
<comment type="caution">
    <text evidence="1">The sequence shown here is derived from an EMBL/GenBank/DDBJ whole genome shotgun (WGS) entry which is preliminary data.</text>
</comment>
<dbReference type="Proteomes" id="UP001597308">
    <property type="component" value="Unassembled WGS sequence"/>
</dbReference>
<evidence type="ECO:0000313" key="1">
    <source>
        <dbReference type="EMBL" id="MFD1702484.1"/>
    </source>
</evidence>
<organism evidence="1 2">
    <name type="scientific">Methylopila henanensis</name>
    <dbReference type="NCBI Taxonomy" id="873516"/>
    <lineage>
        <taxon>Bacteria</taxon>
        <taxon>Pseudomonadati</taxon>
        <taxon>Pseudomonadota</taxon>
        <taxon>Alphaproteobacteria</taxon>
        <taxon>Hyphomicrobiales</taxon>
        <taxon>Methylopilaceae</taxon>
        <taxon>Methylopila</taxon>
    </lineage>
</organism>
<name>A0ABW4K480_9HYPH</name>